<sequence>MPSSWPRSNKPTPRRRAYHHFGNVRALLEHYAEVAAGPGWQQPVEVWLAVLFQDEEYRGHVPSVLFRLNRQRFLSCLLKRPRIFLSDHVHTRYDAAAPANLRRRLGR</sequence>
<dbReference type="PANTHER" id="PTHR21174:SF0">
    <property type="entry name" value="HD PHOSPHOHYDROLASE FAMILY PROTEIN-RELATED"/>
    <property type="match status" value="1"/>
</dbReference>
<dbReference type="eggNOG" id="COG4339">
    <property type="taxonomic scope" value="Bacteria"/>
</dbReference>
<name>A0A1Y6H5R4_9XANT</name>
<dbReference type="InterPro" id="IPR009218">
    <property type="entry name" value="HD_phosphohydro"/>
</dbReference>
<organism evidence="2 4">
    <name type="scientific">Xanthomonas fragariae</name>
    <dbReference type="NCBI Taxonomy" id="48664"/>
    <lineage>
        <taxon>Bacteria</taxon>
        <taxon>Pseudomonadati</taxon>
        <taxon>Pseudomonadota</taxon>
        <taxon>Gammaproteobacteria</taxon>
        <taxon>Lysobacterales</taxon>
        <taxon>Lysobacteraceae</taxon>
        <taxon>Xanthomonas</taxon>
    </lineage>
</organism>
<dbReference type="Proteomes" id="UP000195877">
    <property type="component" value="Chromosome 1"/>
</dbReference>
<evidence type="ECO:0000313" key="1">
    <source>
        <dbReference type="EMBL" id="SMQ98697.1"/>
    </source>
</evidence>
<proteinExistence type="predicted"/>
<dbReference type="EMBL" id="LT853882">
    <property type="protein sequence ID" value="SMQ98697.1"/>
    <property type="molecule type" value="Genomic_DNA"/>
</dbReference>
<gene>
    <name evidence="2" type="ORF">PD5205_02547</name>
    <name evidence="1" type="ORF">PD885_01447</name>
</gene>
<evidence type="ECO:0000313" key="4">
    <source>
        <dbReference type="Proteomes" id="UP000195953"/>
    </source>
</evidence>
<dbReference type="AlphaFoldDB" id="A0A1Y6H5R4"/>
<keyword evidence="3" id="KW-1185">Reference proteome</keyword>
<protein>
    <submittedName>
        <fullName evidence="2">Uncharacterized protein</fullName>
    </submittedName>
</protein>
<reference evidence="2 4" key="2">
    <citation type="submission" date="2017-05" db="EMBL/GenBank/DDBJ databases">
        <authorList>
            <person name="Song R."/>
            <person name="Chenine A.L."/>
            <person name="Ruprecht R.M."/>
        </authorList>
    </citation>
    <scope>NUCLEOTIDE SEQUENCE [LARGE SCALE GENOMIC DNA]</scope>
    <source>
        <strain evidence="2">PD5205</strain>
    </source>
</reference>
<evidence type="ECO:0000313" key="2">
    <source>
        <dbReference type="EMBL" id="SMR03838.1"/>
    </source>
</evidence>
<dbReference type="PANTHER" id="PTHR21174">
    <property type="match status" value="1"/>
</dbReference>
<accession>A0A1Y6H5R4</accession>
<reference evidence="1 3" key="1">
    <citation type="submission" date="2017-05" db="EMBL/GenBank/DDBJ databases">
        <authorList>
            <person name="Blom J."/>
        </authorList>
    </citation>
    <scope>NUCLEOTIDE SEQUENCE [LARGE SCALE GENOMIC DNA]</scope>
    <source>
        <strain evidence="1">PD885</strain>
    </source>
</reference>
<evidence type="ECO:0000313" key="3">
    <source>
        <dbReference type="Proteomes" id="UP000195877"/>
    </source>
</evidence>
<dbReference type="Proteomes" id="UP000195953">
    <property type="component" value="Chromosome 1"/>
</dbReference>
<dbReference type="EMBL" id="LT853885">
    <property type="protein sequence ID" value="SMR03838.1"/>
    <property type="molecule type" value="Genomic_DNA"/>
</dbReference>